<feature type="short sequence motif" description="HXTX 1" evidence="2">
    <location>
        <begin position="53"/>
        <end position="56"/>
    </location>
</feature>
<dbReference type="EMBL" id="JAAIKC010000008">
    <property type="protein sequence ID" value="NEW08259.1"/>
    <property type="molecule type" value="Genomic_DNA"/>
</dbReference>
<dbReference type="InterPro" id="IPR009097">
    <property type="entry name" value="Cyclic_Pdiesterase"/>
</dbReference>
<dbReference type="SUPFAM" id="SSF55144">
    <property type="entry name" value="LigT-like"/>
    <property type="match status" value="1"/>
</dbReference>
<dbReference type="EC" id="3.1.4.58" evidence="2"/>
<dbReference type="GO" id="GO:0008664">
    <property type="term" value="F:RNA 2',3'-cyclic 3'-phosphodiesterase activity"/>
    <property type="evidence" value="ECO:0007669"/>
    <property type="project" value="UniProtKB-EC"/>
</dbReference>
<evidence type="ECO:0000256" key="2">
    <source>
        <dbReference type="HAMAP-Rule" id="MF_01940"/>
    </source>
</evidence>
<feature type="active site" description="Proton acceptor" evidence="2">
    <location>
        <position position="140"/>
    </location>
</feature>
<comment type="caution">
    <text evidence="3">The sequence shown here is derived from an EMBL/GenBank/DDBJ whole genome shotgun (WGS) entry which is preliminary data.</text>
</comment>
<proteinExistence type="inferred from homology"/>
<dbReference type="Gene3D" id="3.90.1140.10">
    <property type="entry name" value="Cyclic phosphodiesterase"/>
    <property type="match status" value="1"/>
</dbReference>
<dbReference type="PANTHER" id="PTHR35561:SF1">
    <property type="entry name" value="RNA 2',3'-CYCLIC PHOSPHODIESTERASE"/>
    <property type="match status" value="1"/>
</dbReference>
<dbReference type="RefSeq" id="WP_163950705.1">
    <property type="nucleotide sequence ID" value="NZ_JAAIKC010000008.1"/>
</dbReference>
<keyword evidence="1 2" id="KW-0378">Hydrolase</keyword>
<comment type="function">
    <text evidence="2">Hydrolyzes RNA 2',3'-cyclic phosphodiester to an RNA 2'-phosphomonoester.</text>
</comment>
<reference evidence="3" key="1">
    <citation type="submission" date="2020-02" db="EMBL/GenBank/DDBJ databases">
        <authorList>
            <person name="Shen X.-R."/>
            <person name="Zhang Y.-X."/>
        </authorList>
    </citation>
    <scope>NUCLEOTIDE SEQUENCE</scope>
    <source>
        <strain evidence="3">SYP-B3998</strain>
    </source>
</reference>
<accession>A0A6G4A363</accession>
<comment type="catalytic activity">
    <reaction evidence="2">
        <text>a 3'-end 2',3'-cyclophospho-ribonucleotide-RNA + H2O = a 3'-end 2'-phospho-ribonucleotide-RNA + H(+)</text>
        <dbReference type="Rhea" id="RHEA:11828"/>
        <dbReference type="Rhea" id="RHEA-COMP:10464"/>
        <dbReference type="Rhea" id="RHEA-COMP:17353"/>
        <dbReference type="ChEBI" id="CHEBI:15377"/>
        <dbReference type="ChEBI" id="CHEBI:15378"/>
        <dbReference type="ChEBI" id="CHEBI:83064"/>
        <dbReference type="ChEBI" id="CHEBI:173113"/>
        <dbReference type="EC" id="3.1.4.58"/>
    </reaction>
</comment>
<feature type="short sequence motif" description="HXTX 2" evidence="2">
    <location>
        <begin position="140"/>
        <end position="143"/>
    </location>
</feature>
<dbReference type="NCBIfam" id="TIGR02258">
    <property type="entry name" value="2_5_ligase"/>
    <property type="match status" value="1"/>
</dbReference>
<comment type="similarity">
    <text evidence="2">Belongs to the 2H phosphoesterase superfamily. ThpR family.</text>
</comment>
<gene>
    <name evidence="3" type="primary">thpR</name>
    <name evidence="3" type="ORF">GK047_19850</name>
</gene>
<dbReference type="GO" id="GO:0004113">
    <property type="term" value="F:2',3'-cyclic-nucleotide 3'-phosphodiesterase activity"/>
    <property type="evidence" value="ECO:0007669"/>
    <property type="project" value="InterPro"/>
</dbReference>
<organism evidence="3">
    <name type="scientific">Paenibacillus sp. SYP-B3998</name>
    <dbReference type="NCBI Taxonomy" id="2678564"/>
    <lineage>
        <taxon>Bacteria</taxon>
        <taxon>Bacillati</taxon>
        <taxon>Bacillota</taxon>
        <taxon>Bacilli</taxon>
        <taxon>Bacillales</taxon>
        <taxon>Paenibacillaceae</taxon>
        <taxon>Paenibacillus</taxon>
    </lineage>
</organism>
<name>A0A6G4A363_9BACL</name>
<evidence type="ECO:0000256" key="1">
    <source>
        <dbReference type="ARBA" id="ARBA00022801"/>
    </source>
</evidence>
<dbReference type="PANTHER" id="PTHR35561">
    <property type="entry name" value="RNA 2',3'-CYCLIC PHOSPHODIESTERASE"/>
    <property type="match status" value="1"/>
</dbReference>
<dbReference type="InterPro" id="IPR004175">
    <property type="entry name" value="RNA_CPDase"/>
</dbReference>
<sequence length="210" mass="23264">MRSYPSSSMTADTYRLFVGLQLTQEAQEVMTIWKDTLEQLLPFSKWTHPLDVHITLKFLGNTTAEIADLLTSDLRQMAAASSPLVLHVEGLGVFGPQAAPSILWAGVGGDLSALNKLQHKVEDACNRRGFATEARPYRPHLTLARRFRAASGPFQRSWLEVEAPTGGWPTWQAGDIVLYRSHLGQQPAYERLDVFPLGDLVPSNQAIPVN</sequence>
<dbReference type="Pfam" id="PF13563">
    <property type="entry name" value="2_5_RNA_ligase2"/>
    <property type="match status" value="1"/>
</dbReference>
<feature type="active site" description="Proton donor" evidence="2">
    <location>
        <position position="53"/>
    </location>
</feature>
<evidence type="ECO:0000313" key="3">
    <source>
        <dbReference type="EMBL" id="NEW08259.1"/>
    </source>
</evidence>
<dbReference type="HAMAP" id="MF_01940">
    <property type="entry name" value="RNA_CPDase"/>
    <property type="match status" value="1"/>
</dbReference>
<protein>
    <recommendedName>
        <fullName evidence="2">RNA 2',3'-cyclic phosphodiesterase</fullName>
        <shortName evidence="2">RNA 2',3'-CPDase</shortName>
        <ecNumber evidence="2">3.1.4.58</ecNumber>
    </recommendedName>
</protein>
<dbReference type="AlphaFoldDB" id="A0A6G4A363"/>